<reference evidence="1 2" key="1">
    <citation type="submission" date="2018-07" db="EMBL/GenBank/DDBJ databases">
        <title>New species, Clostridium PI-S10-A1B.</title>
        <authorList>
            <person name="Krishna G."/>
            <person name="Summeta K."/>
            <person name="Shikha S."/>
            <person name="Prabhu P.B."/>
            <person name="Suresh K."/>
        </authorList>
    </citation>
    <scope>NUCLEOTIDE SEQUENCE [LARGE SCALE GENOMIC DNA]</scope>
    <source>
        <strain evidence="1 2">PI-S10-A1B</strain>
    </source>
</reference>
<proteinExistence type="predicted"/>
<dbReference type="RefSeq" id="WP_117417491.1">
    <property type="nucleotide sequence ID" value="NZ_QOHO01000039.1"/>
</dbReference>
<accession>A0A3E2NBS3</accession>
<evidence type="ECO:0000313" key="1">
    <source>
        <dbReference type="EMBL" id="RFZ78414.1"/>
    </source>
</evidence>
<keyword evidence="1" id="KW-0378">Hydrolase</keyword>
<name>A0A3E2NBS3_9FIRM</name>
<dbReference type="EMBL" id="QOHO01000039">
    <property type="protein sequence ID" value="RFZ78414.1"/>
    <property type="molecule type" value="Genomic_DNA"/>
</dbReference>
<dbReference type="GO" id="GO:0006508">
    <property type="term" value="P:proteolysis"/>
    <property type="evidence" value="ECO:0007669"/>
    <property type="project" value="UniProtKB-KW"/>
</dbReference>
<dbReference type="AlphaFoldDB" id="A0A3E2NBS3"/>
<dbReference type="GO" id="GO:0008233">
    <property type="term" value="F:peptidase activity"/>
    <property type="evidence" value="ECO:0007669"/>
    <property type="project" value="UniProtKB-KW"/>
</dbReference>
<keyword evidence="1" id="KW-0645">Protease</keyword>
<sequence>MSYRVTVEGMESFEIAKECVRSVKFTTDIPLDSNARTKDVGSTLVITGRILTAVDGDPFDSTRKLALWSSVPAEKADCYRKVTIEHVAAGIMERKYYFPNSFVIDYKEEFGDVEGTGTFTLTIKQKKDKLGLITVEGGYPAA</sequence>
<organism evidence="1 2">
    <name type="scientific">Lacrimispora amygdalina</name>
    <dbReference type="NCBI Taxonomy" id="253257"/>
    <lineage>
        <taxon>Bacteria</taxon>
        <taxon>Bacillati</taxon>
        <taxon>Bacillota</taxon>
        <taxon>Clostridia</taxon>
        <taxon>Lachnospirales</taxon>
        <taxon>Lachnospiraceae</taxon>
        <taxon>Lacrimispora</taxon>
    </lineage>
</organism>
<gene>
    <name evidence="1" type="ORF">DS742_13375</name>
</gene>
<comment type="caution">
    <text evidence="1">The sequence shown here is derived from an EMBL/GenBank/DDBJ whole genome shotgun (WGS) entry which is preliminary data.</text>
</comment>
<dbReference type="Proteomes" id="UP000260680">
    <property type="component" value="Unassembled WGS sequence"/>
</dbReference>
<protein>
    <submittedName>
        <fullName evidence="1">Membrane-associated protease 1</fullName>
    </submittedName>
</protein>
<dbReference type="OrthoDB" id="9810984at2"/>
<evidence type="ECO:0000313" key="2">
    <source>
        <dbReference type="Proteomes" id="UP000260680"/>
    </source>
</evidence>